<evidence type="ECO:0000313" key="3">
    <source>
        <dbReference type="Proteomes" id="UP000602510"/>
    </source>
</evidence>
<comment type="caution">
    <text evidence="1">The sequence shown here is derived from an EMBL/GenBank/DDBJ whole genome shotgun (WGS) entry which is preliminary data.</text>
</comment>
<reference evidence="1" key="1">
    <citation type="submission" date="2020-04" db="EMBL/GenBank/DDBJ databases">
        <title>Hybrid Assembly of Korean Phytophthora infestans isolates.</title>
        <authorList>
            <person name="Prokchorchik M."/>
            <person name="Lee Y."/>
            <person name="Seo J."/>
            <person name="Cho J.-H."/>
            <person name="Park Y.-E."/>
            <person name="Jang D.-C."/>
            <person name="Im J.-S."/>
            <person name="Choi J.-G."/>
            <person name="Park H.-J."/>
            <person name="Lee G.-B."/>
            <person name="Lee Y.-G."/>
            <person name="Hong S.-Y."/>
            <person name="Cho K."/>
            <person name="Sohn K.H."/>
        </authorList>
    </citation>
    <scope>NUCLEOTIDE SEQUENCE</scope>
    <source>
        <strain evidence="1">KR_1_A1</strain>
        <strain evidence="2">KR_2_A2</strain>
    </source>
</reference>
<evidence type="ECO:0000313" key="1">
    <source>
        <dbReference type="EMBL" id="KAF4037014.1"/>
    </source>
</evidence>
<protein>
    <submittedName>
        <fullName evidence="1">50S ribosome-binding GTPase</fullName>
    </submittedName>
</protein>
<evidence type="ECO:0000313" key="2">
    <source>
        <dbReference type="EMBL" id="KAF4146960.1"/>
    </source>
</evidence>
<proteinExistence type="predicted"/>
<name>A0A833SRC8_PHYIN</name>
<dbReference type="Proteomes" id="UP000704712">
    <property type="component" value="Unassembled WGS sequence"/>
</dbReference>
<organism evidence="1 3">
    <name type="scientific">Phytophthora infestans</name>
    <name type="common">Potato late blight agent</name>
    <name type="synonym">Botrytis infestans</name>
    <dbReference type="NCBI Taxonomy" id="4787"/>
    <lineage>
        <taxon>Eukaryota</taxon>
        <taxon>Sar</taxon>
        <taxon>Stramenopiles</taxon>
        <taxon>Oomycota</taxon>
        <taxon>Peronosporomycetes</taxon>
        <taxon>Peronosporales</taxon>
        <taxon>Peronosporaceae</taxon>
        <taxon>Phytophthora</taxon>
    </lineage>
</organism>
<dbReference type="CDD" id="cd00882">
    <property type="entry name" value="Ras_like_GTPase"/>
    <property type="match status" value="1"/>
</dbReference>
<dbReference type="EMBL" id="WSZM01000252">
    <property type="protein sequence ID" value="KAF4037014.1"/>
    <property type="molecule type" value="Genomic_DNA"/>
</dbReference>
<dbReference type="EMBL" id="JAACNO010000540">
    <property type="protein sequence ID" value="KAF4146960.1"/>
    <property type="molecule type" value="Genomic_DNA"/>
</dbReference>
<dbReference type="Proteomes" id="UP000602510">
    <property type="component" value="Unassembled WGS sequence"/>
</dbReference>
<sequence length="797" mass="87242">MQLEKAERLEEKITKLALRLDSANLSDQDIDRGLELIKEVQAFLEQTDYGNCIAVLGATGAGKSTVVSMLFGNSKLLVHHEDEYTRVLIAEKPLPGINIQYGSLSKTLLPAVLSASVNGQSMMIVDMPGTHDTRGPFAELVAHFILNWLLANHKNVQFIIVATPPQERSQEVRLAGSVNRACVSGSNTVLVFTKCDADFDPRIATKMKAIYPEYRDIPVFALPRPRKLDKEGLDYSSPLAEMKLNVLRALASPAKQASAFAEPIPDTAQLLLRTFCKRNIELARDALSQVLGSQYSPQQSRYTISTISELLAILESHDPLTFETFVGQIERFVPRSSSISGDSTVLRAIERLKFMEMWSESPLMRCKGEWLSAKCLGKLEQIKRNLNSLNLNVHKYQNLERKRRENTIVVSGYCLRLTSSSRLYSTIEDFVKATNSTTEAIPTVVLIGFKAITITAELRVWANVVIISPEVCMAKIDLSAEGQAPPPVQFYAIPGQSGVHGVPGRSGGILTIICNELVNPQFIHLSAGQQGGDGQNGSDSINEFDLESERQRFRTDVGSALNSLTSLKEWESVSKYPYLPFGLYVSKWSKREMPPDTGHMALTAVGSAITASGVAVSACLPLLAPIVAPTMLPVGTGMIRKGIQRNTQVTLELERSIKKGKAAGRPGRGGYGGCGGECYVVKGGHEVRTRRGASGEQGENGLPGKSLQTLLLKGTVTQEYGIFGCRQGEPTVDIAAVLMNDATCTNVPRSGFSPEQQQSTMRNSLLRRSVVEGYYEEAFAELKKTFSQCDFPDVEMP</sequence>
<accession>A0A833SRC8</accession>
<dbReference type="AlphaFoldDB" id="A0A833SRC8"/>
<dbReference type="Gene3D" id="3.40.50.300">
    <property type="entry name" value="P-loop containing nucleotide triphosphate hydrolases"/>
    <property type="match status" value="1"/>
</dbReference>
<keyword evidence="3" id="KW-1185">Reference proteome</keyword>
<dbReference type="SUPFAM" id="SSF52540">
    <property type="entry name" value="P-loop containing nucleoside triphosphate hydrolases"/>
    <property type="match status" value="1"/>
</dbReference>
<gene>
    <name evidence="1" type="ORF">GN244_ATG10864</name>
    <name evidence="2" type="ORF">GN958_ATG03847</name>
</gene>
<dbReference type="InterPro" id="IPR027417">
    <property type="entry name" value="P-loop_NTPase"/>
</dbReference>